<dbReference type="InterPro" id="IPR047531">
    <property type="entry name" value="SAM_Scm-like"/>
</dbReference>
<evidence type="ECO:0000256" key="5">
    <source>
        <dbReference type="ARBA" id="ARBA00023163"/>
    </source>
</evidence>
<dbReference type="Pfam" id="PF00536">
    <property type="entry name" value="SAM_1"/>
    <property type="match status" value="1"/>
</dbReference>
<keyword evidence="6" id="KW-0539">Nucleus</keyword>
<evidence type="ECO:0000256" key="2">
    <source>
        <dbReference type="ARBA" id="ARBA00008469"/>
    </source>
</evidence>
<feature type="domain" description="SAM" evidence="8">
    <location>
        <begin position="306"/>
        <end position="372"/>
    </location>
</feature>
<protein>
    <submittedName>
        <fullName evidence="10">Sex comb on midleg-like protein 1 isoform X1</fullName>
    </submittedName>
</protein>
<dbReference type="SMART" id="SM00454">
    <property type="entry name" value="SAM"/>
    <property type="match status" value="1"/>
</dbReference>
<evidence type="ECO:0000256" key="1">
    <source>
        <dbReference type="ARBA" id="ARBA00004123"/>
    </source>
</evidence>
<dbReference type="SUPFAM" id="SSF47769">
    <property type="entry name" value="SAM/Pointed domain"/>
    <property type="match status" value="1"/>
</dbReference>
<evidence type="ECO:0000313" key="10">
    <source>
        <dbReference type="RefSeq" id="XP_070320574.1"/>
    </source>
</evidence>
<dbReference type="PROSITE" id="PS50105">
    <property type="entry name" value="SAM_DOMAIN"/>
    <property type="match status" value="1"/>
</dbReference>
<evidence type="ECO:0000256" key="6">
    <source>
        <dbReference type="ARBA" id="ARBA00023242"/>
    </source>
</evidence>
<keyword evidence="5" id="KW-0804">Transcription</keyword>
<sequence>MSSGSSEVDEQETAASDTSYNEEQQGAIQEILIHCQLKWEFLRAGAGSVLFFFFLMSTFPASSKAAWQVAIYDAIQDLDKKFDVIHGKVSKIHRYRCCMKSMWQSRKLHGHRYKNYNYQHSRKSRSLKRKRRDLTSSLSLTESYSPTIPVSRQDNDSQSNTLEIPIESQKSPEREQESFIQDQEPDRNESPGIPAIFTQPYEPYEYMQEESMQVPSYYDSPQAHSTTNFFPPNQATVIPTATILTQMEPEPIPGPDVVTYPPLFDPQPSRPNISPPCTSDAYAPTSPVRNRPDFFRDNFPEDPSTWSVDEVITFLQDVDPLTLDPLVDLFREHGIDGKALLLLKSDMLIKYMGLKVGAALKVCHYVEGLKEGRYIYNL</sequence>
<evidence type="ECO:0000256" key="4">
    <source>
        <dbReference type="ARBA" id="ARBA00023015"/>
    </source>
</evidence>
<keyword evidence="9" id="KW-1185">Reference proteome</keyword>
<organism evidence="9 10">
    <name type="scientific">Odocoileus virginianus</name>
    <name type="common">White-tailed deer</name>
    <dbReference type="NCBI Taxonomy" id="9874"/>
    <lineage>
        <taxon>Eukaryota</taxon>
        <taxon>Metazoa</taxon>
        <taxon>Chordata</taxon>
        <taxon>Craniata</taxon>
        <taxon>Vertebrata</taxon>
        <taxon>Euteleostomi</taxon>
        <taxon>Mammalia</taxon>
        <taxon>Eutheria</taxon>
        <taxon>Laurasiatheria</taxon>
        <taxon>Artiodactyla</taxon>
        <taxon>Ruminantia</taxon>
        <taxon>Pecora</taxon>
        <taxon>Cervidae</taxon>
        <taxon>Odocoileinae</taxon>
        <taxon>Odocoileus</taxon>
    </lineage>
</organism>
<dbReference type="GeneID" id="110150207"/>
<evidence type="ECO:0000259" key="8">
    <source>
        <dbReference type="PROSITE" id="PS50105"/>
    </source>
</evidence>
<dbReference type="InterPro" id="IPR013761">
    <property type="entry name" value="SAM/pointed_sf"/>
</dbReference>
<dbReference type="PANTHER" id="PTHR12247:SF128">
    <property type="entry name" value="SEX COMB ON MIDLEG-LIKE PROTEIN 1"/>
    <property type="match status" value="1"/>
</dbReference>
<dbReference type="PANTHER" id="PTHR12247">
    <property type="entry name" value="POLYCOMB GROUP PROTEIN"/>
    <property type="match status" value="1"/>
</dbReference>
<keyword evidence="3" id="KW-0678">Repressor</keyword>
<dbReference type="InterPro" id="IPR001660">
    <property type="entry name" value="SAM"/>
</dbReference>
<feature type="region of interest" description="Disordered" evidence="7">
    <location>
        <begin position="165"/>
        <end position="197"/>
    </location>
</feature>
<comment type="subcellular location">
    <subcellularLocation>
        <location evidence="1">Nucleus</location>
    </subcellularLocation>
</comment>
<dbReference type="RefSeq" id="XP_070320574.1">
    <property type="nucleotide sequence ID" value="XM_070464473.1"/>
</dbReference>
<reference evidence="10" key="1">
    <citation type="submission" date="2025-08" db="UniProtKB">
        <authorList>
            <consortium name="RefSeq"/>
        </authorList>
    </citation>
    <scope>IDENTIFICATION</scope>
    <source>
        <tissue evidence="10">Tongue muscle</tissue>
    </source>
</reference>
<evidence type="ECO:0000313" key="9">
    <source>
        <dbReference type="Proteomes" id="UP001652640"/>
    </source>
</evidence>
<evidence type="ECO:0000256" key="3">
    <source>
        <dbReference type="ARBA" id="ARBA00022491"/>
    </source>
</evidence>
<dbReference type="Gene3D" id="1.10.150.50">
    <property type="entry name" value="Transcription Factor, Ets-1"/>
    <property type="match status" value="1"/>
</dbReference>
<proteinExistence type="inferred from homology"/>
<keyword evidence="4" id="KW-0805">Transcription regulation</keyword>
<gene>
    <name evidence="10" type="primary">SCML1</name>
</gene>
<comment type="similarity">
    <text evidence="2">Belongs to the SCM family.</text>
</comment>
<dbReference type="InterPro" id="IPR050548">
    <property type="entry name" value="PcG_chromatin_remod_factors"/>
</dbReference>
<dbReference type="Proteomes" id="UP001652640">
    <property type="component" value="Unplaced"/>
</dbReference>
<accession>A0ABM4HYD2</accession>
<name>A0ABM4HYD2_ODOVR</name>
<feature type="region of interest" description="Disordered" evidence="7">
    <location>
        <begin position="1"/>
        <end position="21"/>
    </location>
</feature>
<evidence type="ECO:0000256" key="7">
    <source>
        <dbReference type="SAM" id="MobiDB-lite"/>
    </source>
</evidence>
<dbReference type="CDD" id="cd09578">
    <property type="entry name" value="SAM_Scm"/>
    <property type="match status" value="1"/>
</dbReference>